<proteinExistence type="predicted"/>
<feature type="domain" description="EF-hand" evidence="2">
    <location>
        <begin position="107"/>
        <end position="142"/>
    </location>
</feature>
<evidence type="ECO:0000313" key="3">
    <source>
        <dbReference type="EMBL" id="VDO52481.1"/>
    </source>
</evidence>
<dbReference type="Proteomes" id="UP000268014">
    <property type="component" value="Unassembled WGS sequence"/>
</dbReference>
<dbReference type="WBParaSite" id="HPLM_0001434701-mRNA-1">
    <property type="protein sequence ID" value="HPLM_0001434701-mRNA-1"/>
    <property type="gene ID" value="HPLM_0001434701"/>
</dbReference>
<accession>A0A0N4WS54</accession>
<protein>
    <submittedName>
        <fullName evidence="5">EF-hand domain-containing protein</fullName>
    </submittedName>
</protein>
<keyword evidence="4" id="KW-1185">Reference proteome</keyword>
<dbReference type="OrthoDB" id="9974725at2759"/>
<dbReference type="AlphaFoldDB" id="A0A0N4WS54"/>
<evidence type="ECO:0000259" key="2">
    <source>
        <dbReference type="PROSITE" id="PS50222"/>
    </source>
</evidence>
<evidence type="ECO:0000256" key="1">
    <source>
        <dbReference type="ARBA" id="ARBA00022837"/>
    </source>
</evidence>
<dbReference type="SUPFAM" id="SSF47473">
    <property type="entry name" value="EF-hand"/>
    <property type="match status" value="1"/>
</dbReference>
<dbReference type="STRING" id="6290.A0A0N4WS54"/>
<dbReference type="InterPro" id="IPR002048">
    <property type="entry name" value="EF_hand_dom"/>
</dbReference>
<keyword evidence="1" id="KW-0106">Calcium</keyword>
<reference evidence="5" key="1">
    <citation type="submission" date="2017-02" db="UniProtKB">
        <authorList>
            <consortium name="WormBaseParasite"/>
        </authorList>
    </citation>
    <scope>IDENTIFICATION</scope>
</reference>
<dbReference type="EMBL" id="UZAF01018533">
    <property type="protein sequence ID" value="VDO52481.1"/>
    <property type="molecule type" value="Genomic_DNA"/>
</dbReference>
<organism evidence="5">
    <name type="scientific">Haemonchus placei</name>
    <name type="common">Barber's pole worm</name>
    <dbReference type="NCBI Taxonomy" id="6290"/>
    <lineage>
        <taxon>Eukaryota</taxon>
        <taxon>Metazoa</taxon>
        <taxon>Ecdysozoa</taxon>
        <taxon>Nematoda</taxon>
        <taxon>Chromadorea</taxon>
        <taxon>Rhabditida</taxon>
        <taxon>Rhabditina</taxon>
        <taxon>Rhabditomorpha</taxon>
        <taxon>Strongyloidea</taxon>
        <taxon>Trichostrongylidae</taxon>
        <taxon>Haemonchus</taxon>
    </lineage>
</organism>
<dbReference type="PROSITE" id="PS50222">
    <property type="entry name" value="EF_HAND_2"/>
    <property type="match status" value="1"/>
</dbReference>
<evidence type="ECO:0000313" key="5">
    <source>
        <dbReference type="WBParaSite" id="HPLM_0001434701-mRNA-1"/>
    </source>
</evidence>
<gene>
    <name evidence="3" type="ORF">HPLM_LOCUS14339</name>
</gene>
<reference evidence="3 4" key="2">
    <citation type="submission" date="2018-11" db="EMBL/GenBank/DDBJ databases">
        <authorList>
            <consortium name="Pathogen Informatics"/>
        </authorList>
    </citation>
    <scope>NUCLEOTIDE SEQUENCE [LARGE SCALE GENOMIC DNA]</scope>
    <source>
        <strain evidence="3 4">MHpl1</strain>
    </source>
</reference>
<dbReference type="PROSITE" id="PS00018">
    <property type="entry name" value="EF_HAND_1"/>
    <property type="match status" value="1"/>
</dbReference>
<evidence type="ECO:0000313" key="4">
    <source>
        <dbReference type="Proteomes" id="UP000268014"/>
    </source>
</evidence>
<name>A0A0N4WS54_HAEPC</name>
<dbReference type="InterPro" id="IPR018247">
    <property type="entry name" value="EF_Hand_1_Ca_BS"/>
</dbReference>
<dbReference type="InterPro" id="IPR011992">
    <property type="entry name" value="EF-hand-dom_pair"/>
</dbReference>
<sequence>MKLEDVIEMFPNINAFLVRKWTYAFYTFFDLIGNNVIEWQDFQRLIDAIGLVRGEGGEDHKVALASLTKVWKSMTEAMKKDVKDQITLLDWIGMWAESLKDEREPSWQKAYLEYMFRLLDASGDKLVDLSEYIEVLGYFGISREEAIECFDKFAVGPDGSQSNAIDYPTFVELWRQYFHSLDINEAGNKLLGIF</sequence>
<dbReference type="Gene3D" id="1.10.238.10">
    <property type="entry name" value="EF-hand"/>
    <property type="match status" value="1"/>
</dbReference>
<dbReference type="GO" id="GO:0005509">
    <property type="term" value="F:calcium ion binding"/>
    <property type="evidence" value="ECO:0007669"/>
    <property type="project" value="InterPro"/>
</dbReference>
<dbReference type="OMA" id="AYVEYMF"/>